<evidence type="ECO:0000256" key="3">
    <source>
        <dbReference type="ARBA" id="ARBA00023180"/>
    </source>
</evidence>
<feature type="region of interest" description="Disordered" evidence="4">
    <location>
        <begin position="1"/>
        <end position="30"/>
    </location>
</feature>
<keyword evidence="5" id="KW-0560">Oxidoreductase</keyword>
<keyword evidence="6" id="KW-1185">Reference proteome</keyword>
<evidence type="ECO:0000256" key="4">
    <source>
        <dbReference type="SAM" id="MobiDB-lite"/>
    </source>
</evidence>
<comment type="subcellular location">
    <subcellularLocation>
        <location evidence="1">Secreted</location>
    </subcellularLocation>
</comment>
<dbReference type="Gene3D" id="1.10.640.10">
    <property type="entry name" value="Haem peroxidase domain superfamily, animal type"/>
    <property type="match status" value="1"/>
</dbReference>
<dbReference type="InterPro" id="IPR019791">
    <property type="entry name" value="Haem_peroxidase_animal"/>
</dbReference>
<dbReference type="PROSITE" id="PS50292">
    <property type="entry name" value="PEROXIDASE_3"/>
    <property type="match status" value="1"/>
</dbReference>
<dbReference type="GO" id="GO:0020037">
    <property type="term" value="F:heme binding"/>
    <property type="evidence" value="ECO:0007669"/>
    <property type="project" value="InterPro"/>
</dbReference>
<dbReference type="Pfam" id="PF03098">
    <property type="entry name" value="An_peroxidase"/>
    <property type="match status" value="1"/>
</dbReference>
<dbReference type="PANTHER" id="PTHR11475">
    <property type="entry name" value="OXIDASE/PEROXIDASE"/>
    <property type="match status" value="1"/>
</dbReference>
<dbReference type="PANTHER" id="PTHR11475:SF4">
    <property type="entry name" value="CHORION PEROXIDASE"/>
    <property type="match status" value="1"/>
</dbReference>
<dbReference type="EMBL" id="FZNO01000051">
    <property type="protein sequence ID" value="SNR97201.1"/>
    <property type="molecule type" value="Genomic_DNA"/>
</dbReference>
<proteinExistence type="predicted"/>
<dbReference type="Proteomes" id="UP000198403">
    <property type="component" value="Unassembled WGS sequence"/>
</dbReference>
<keyword evidence="3" id="KW-0325">Glycoprotein</keyword>
<dbReference type="AlphaFoldDB" id="A0A239APD3"/>
<sequence>MTESPTVQRPLDHHGGPRLRGLGAPPEPRADKGRFRWLIDGLKPLELPDATLTALAASMVDDSGGGGWSGQPTAADNPALPAGYTYLAQFVDHDITFDPTSRLDRVDDAEAVRNFRTPRFDLDSIYGGGPKASPYLYNRNDEALLLVDGAPAGPRLSGLDLPRNSQERALIGDPRNDVHVIISQLHLAFVAFHNAVVSHVRSNPALRWGDESEFQTACRLVRWHYQWIVLHDLLPRIVGPETVEAVLTRTGKRYKAGLKLYNLRFKDPYIPIEFSAAAYRFGHSLVRDSYVLNSSNPSPLPLFSADAGGADLRGFRRLPEPLRVEWERFFPGLDGAPVPPGTPASGTLQPSMRLDGRLAPSLTHPPVDVDEQRRSIALLNLFRGQALGLPCGQDFADAVGRRIGESVHVLTSDELGQPGPVPLWFYLLREAEVLGGGARLGPVGARVVAEVLIGLAMDDSSSLLQDDTGWTPVLPSATAGQFTIADLLRFAGAGPV</sequence>
<evidence type="ECO:0000313" key="6">
    <source>
        <dbReference type="Proteomes" id="UP000198403"/>
    </source>
</evidence>
<name>A0A239APD3_9ACTN</name>
<protein>
    <submittedName>
        <fullName evidence="5">Animal haem peroxidase</fullName>
    </submittedName>
</protein>
<dbReference type="GO" id="GO:0005576">
    <property type="term" value="C:extracellular region"/>
    <property type="evidence" value="ECO:0007669"/>
    <property type="project" value="UniProtKB-SubCell"/>
</dbReference>
<keyword evidence="2" id="KW-0964">Secreted</keyword>
<organism evidence="5 6">
    <name type="scientific">Blastococcus mobilis</name>
    <dbReference type="NCBI Taxonomy" id="1938746"/>
    <lineage>
        <taxon>Bacteria</taxon>
        <taxon>Bacillati</taxon>
        <taxon>Actinomycetota</taxon>
        <taxon>Actinomycetes</taxon>
        <taxon>Geodermatophilales</taxon>
        <taxon>Geodermatophilaceae</taxon>
        <taxon>Blastococcus</taxon>
    </lineage>
</organism>
<dbReference type="InterPro" id="IPR010255">
    <property type="entry name" value="Haem_peroxidase_sf"/>
</dbReference>
<evidence type="ECO:0000256" key="2">
    <source>
        <dbReference type="ARBA" id="ARBA00022525"/>
    </source>
</evidence>
<gene>
    <name evidence="5" type="ORF">SAMN06272737_15111</name>
</gene>
<evidence type="ECO:0000313" key="5">
    <source>
        <dbReference type="EMBL" id="SNR97201.1"/>
    </source>
</evidence>
<dbReference type="OrthoDB" id="105077at2"/>
<dbReference type="GO" id="GO:0004601">
    <property type="term" value="F:peroxidase activity"/>
    <property type="evidence" value="ECO:0007669"/>
    <property type="project" value="UniProtKB-KW"/>
</dbReference>
<keyword evidence="5" id="KW-0575">Peroxidase</keyword>
<dbReference type="CDD" id="cd09819">
    <property type="entry name" value="An_peroxidase_bacterial_1"/>
    <property type="match status" value="1"/>
</dbReference>
<dbReference type="RefSeq" id="WP_089339013.1">
    <property type="nucleotide sequence ID" value="NZ_FZNO01000051.1"/>
</dbReference>
<reference evidence="5 6" key="1">
    <citation type="submission" date="2017-06" db="EMBL/GenBank/DDBJ databases">
        <authorList>
            <person name="Kim H.J."/>
            <person name="Triplett B.A."/>
        </authorList>
    </citation>
    <scope>NUCLEOTIDE SEQUENCE [LARGE SCALE GENOMIC DNA]</scope>
    <source>
        <strain evidence="5 6">DSM 44272</strain>
    </source>
</reference>
<dbReference type="InterPro" id="IPR037120">
    <property type="entry name" value="Haem_peroxidase_sf_animal"/>
</dbReference>
<dbReference type="SUPFAM" id="SSF48113">
    <property type="entry name" value="Heme-dependent peroxidases"/>
    <property type="match status" value="1"/>
</dbReference>
<accession>A0A239APD3</accession>
<dbReference type="GO" id="GO:0006979">
    <property type="term" value="P:response to oxidative stress"/>
    <property type="evidence" value="ECO:0007669"/>
    <property type="project" value="InterPro"/>
</dbReference>
<evidence type="ECO:0000256" key="1">
    <source>
        <dbReference type="ARBA" id="ARBA00004613"/>
    </source>
</evidence>